<dbReference type="PROSITE" id="PS51366">
    <property type="entry name" value="MI"/>
    <property type="match status" value="1"/>
</dbReference>
<dbReference type="GO" id="GO:0005730">
    <property type="term" value="C:nucleolus"/>
    <property type="evidence" value="ECO:0007669"/>
    <property type="project" value="UniProtKB-SubCell"/>
</dbReference>
<dbReference type="Gene3D" id="1.25.40.180">
    <property type="match status" value="1"/>
</dbReference>
<dbReference type="GO" id="GO:0042274">
    <property type="term" value="P:ribosomal small subunit biogenesis"/>
    <property type="evidence" value="ECO:0007669"/>
    <property type="project" value="TreeGrafter"/>
</dbReference>
<dbReference type="InterPro" id="IPR016024">
    <property type="entry name" value="ARM-type_fold"/>
</dbReference>
<dbReference type="PANTHER" id="PTHR18034">
    <property type="entry name" value="CELL CYCLE CONTROL PROTEIN CWF22-RELATED"/>
    <property type="match status" value="1"/>
</dbReference>
<gene>
    <name evidence="6" type="ORF">PIIN_01649</name>
</gene>
<dbReference type="SUPFAM" id="SSF48371">
    <property type="entry name" value="ARM repeat"/>
    <property type="match status" value="1"/>
</dbReference>
<evidence type="ECO:0000256" key="1">
    <source>
        <dbReference type="ARBA" id="ARBA00004604"/>
    </source>
</evidence>
<dbReference type="FunCoup" id="G4T936">
    <property type="interactions" value="552"/>
</dbReference>
<feature type="compositionally biased region" description="Basic and acidic residues" evidence="4">
    <location>
        <begin position="95"/>
        <end position="111"/>
    </location>
</feature>
<evidence type="ECO:0000313" key="7">
    <source>
        <dbReference type="Proteomes" id="UP000007148"/>
    </source>
</evidence>
<dbReference type="STRING" id="1109443.G4T936"/>
<dbReference type="Pfam" id="PF02854">
    <property type="entry name" value="MIF4G"/>
    <property type="match status" value="1"/>
</dbReference>
<dbReference type="InParanoid" id="G4T936"/>
<protein>
    <submittedName>
        <fullName evidence="6">Related to osmosensing protein SGD1</fullName>
    </submittedName>
</protein>
<evidence type="ECO:0000256" key="3">
    <source>
        <dbReference type="ARBA" id="ARBA00023242"/>
    </source>
</evidence>
<sequence>MPVKRRDKTTLLPQALREQLEQQGYKTGHSHSKRQKSRKERRTEEKIAKKQRKNEYYSHNPNNTRSSEPRPDVEPPKKRRKLDEGNTISKPLVTKRSDKSLKTLEPVKKDAVAGPKPLRVKMAEGDGLLKKARSQVEIDEDKEIAWLEYQLGLSGKKQGKSWNKMLQEDGLDDLLDGLDDVLGEVGGSEDDVEGPAEDWDTEQESQDEEDEDKEDEEEEDDHSVEEDEPSKDGKSDASDVEMDDAQAVQVSSVTFKAEVADGSKYVPPHLRAAAANDLDATRARLQRQIRGMVNKLSEQNVATILNELEQVYRDNTRNAVTTLLTTVILDSIASNSSLLDSHVALIATLVASLYRIIGIEFVAHFVQELVEKYEVAYENARKRPEDDTMDAVSKEPLNLIVCLAELYNFGVISCVLVYDIVRQLFKETIGELEAELLLKILRLSGQQLRQDDPLALKDIVQMVLDNVAHRKGDLSSRTRFMIETLTNLKNNKVKKSDTSAMETVERMKKFLGTLSKRYHSSTEPLRVTLSDLHSSESKGKWWLVGAAWGGNPLVDHKLEKTSTPTHPESKLANQRLLQLAKSQGMNTDIRRSIFVVLMSSEDFFDACEKLGQLSLSEQQQREIIRVLLHCCGNEKTYNPYYALVGLRLCEQSHSYRITAQFSLWDFLRELGEDDVGGSELLKSQSRDANLAEQTIPKERIRNTAKLYAWWIAHGASNLLILKARPLNFLQLKKQTRSFLDTLLYEVFVASQVKTPIISPAQLSAVWRQKPRDREALEKVALQVLKHAQLTKGLLLYLPGMEKRKLHKAPQPDEAGFVQWATTVMRDALETGTSLGVHALAGE</sequence>
<organism evidence="6 7">
    <name type="scientific">Serendipita indica (strain DSM 11827)</name>
    <name type="common">Root endophyte fungus</name>
    <name type="synonym">Piriformospora indica</name>
    <dbReference type="NCBI Taxonomy" id="1109443"/>
    <lineage>
        <taxon>Eukaryota</taxon>
        <taxon>Fungi</taxon>
        <taxon>Dikarya</taxon>
        <taxon>Basidiomycota</taxon>
        <taxon>Agaricomycotina</taxon>
        <taxon>Agaricomycetes</taxon>
        <taxon>Sebacinales</taxon>
        <taxon>Serendipitaceae</taxon>
        <taxon>Serendipita</taxon>
    </lineage>
</organism>
<comment type="subcellular location">
    <subcellularLocation>
        <location evidence="1">Nucleus</location>
        <location evidence="1">Nucleolus</location>
    </subcellularLocation>
</comment>
<dbReference type="InterPro" id="IPR003891">
    <property type="entry name" value="Initiation_fac_eIF4g_MI"/>
</dbReference>
<feature type="region of interest" description="Disordered" evidence="4">
    <location>
        <begin position="1"/>
        <end position="118"/>
    </location>
</feature>
<dbReference type="SMART" id="SM00544">
    <property type="entry name" value="MA3"/>
    <property type="match status" value="1"/>
</dbReference>
<dbReference type="EMBL" id="CAFZ01000020">
    <property type="protein sequence ID" value="CCA67825.1"/>
    <property type="molecule type" value="Genomic_DNA"/>
</dbReference>
<name>G4T936_SERID</name>
<dbReference type="InterPro" id="IPR003890">
    <property type="entry name" value="MIF4G-like_typ-3"/>
</dbReference>
<feature type="compositionally biased region" description="Polar residues" evidence="4">
    <location>
        <begin position="57"/>
        <end position="66"/>
    </location>
</feature>
<dbReference type="Proteomes" id="UP000007148">
    <property type="component" value="Unassembled WGS sequence"/>
</dbReference>
<dbReference type="HOGENOM" id="CLU_006786_2_2_1"/>
<evidence type="ECO:0000256" key="4">
    <source>
        <dbReference type="SAM" id="MobiDB-lite"/>
    </source>
</evidence>
<evidence type="ECO:0000313" key="6">
    <source>
        <dbReference type="EMBL" id="CCA67825.1"/>
    </source>
</evidence>
<comment type="similarity">
    <text evidence="2">Belongs to the CWC22 family.</text>
</comment>
<evidence type="ECO:0000259" key="5">
    <source>
        <dbReference type="PROSITE" id="PS51366"/>
    </source>
</evidence>
<feature type="region of interest" description="Disordered" evidence="4">
    <location>
        <begin position="175"/>
        <end position="242"/>
    </location>
</feature>
<keyword evidence="7" id="KW-1185">Reference proteome</keyword>
<comment type="caution">
    <text evidence="6">The sequence shown here is derived from an EMBL/GenBank/DDBJ whole genome shotgun (WGS) entry which is preliminary data.</text>
</comment>
<proteinExistence type="inferred from homology"/>
<dbReference type="OMA" id="FMVDILN"/>
<dbReference type="OrthoDB" id="361797at2759"/>
<evidence type="ECO:0000256" key="2">
    <source>
        <dbReference type="ARBA" id="ARBA00006856"/>
    </source>
</evidence>
<feature type="domain" description="MI" evidence="5">
    <location>
        <begin position="588"/>
        <end position="726"/>
    </location>
</feature>
<dbReference type="InterPro" id="IPR050781">
    <property type="entry name" value="CWC22_splicing_factor"/>
</dbReference>
<feature type="compositionally biased region" description="Basic residues" evidence="4">
    <location>
        <begin position="28"/>
        <end position="40"/>
    </location>
</feature>
<dbReference type="SMART" id="SM00543">
    <property type="entry name" value="MIF4G"/>
    <property type="match status" value="1"/>
</dbReference>
<dbReference type="eggNOG" id="KOG2141">
    <property type="taxonomic scope" value="Eukaryota"/>
</dbReference>
<dbReference type="Pfam" id="PF02847">
    <property type="entry name" value="MA3"/>
    <property type="match status" value="1"/>
</dbReference>
<accession>G4T936</accession>
<dbReference type="AlphaFoldDB" id="G4T936"/>
<dbReference type="GO" id="GO:0003723">
    <property type="term" value="F:RNA binding"/>
    <property type="evidence" value="ECO:0007669"/>
    <property type="project" value="InterPro"/>
</dbReference>
<feature type="compositionally biased region" description="Basic and acidic residues" evidence="4">
    <location>
        <begin position="67"/>
        <end position="84"/>
    </location>
</feature>
<dbReference type="PANTHER" id="PTHR18034:SF4">
    <property type="entry name" value="NUCLEOLAR MIF4G DOMAIN-CONTAINING PROTEIN 1"/>
    <property type="match status" value="1"/>
</dbReference>
<keyword evidence="3" id="KW-0539">Nucleus</keyword>
<reference evidence="6 7" key="1">
    <citation type="journal article" date="2011" name="PLoS Pathog.">
        <title>Endophytic Life Strategies Decoded by Genome and Transcriptome Analyses of the Mutualistic Root Symbiont Piriformospora indica.</title>
        <authorList>
            <person name="Zuccaro A."/>
            <person name="Lahrmann U."/>
            <person name="Guldener U."/>
            <person name="Langen G."/>
            <person name="Pfiffi S."/>
            <person name="Biedenkopf D."/>
            <person name="Wong P."/>
            <person name="Samans B."/>
            <person name="Grimm C."/>
            <person name="Basiewicz M."/>
            <person name="Murat C."/>
            <person name="Martin F."/>
            <person name="Kogel K.H."/>
        </authorList>
    </citation>
    <scope>NUCLEOTIDE SEQUENCE [LARGE SCALE GENOMIC DNA]</scope>
    <source>
        <strain evidence="6 7">DSM 11827</strain>
    </source>
</reference>
<feature type="compositionally biased region" description="Basic and acidic residues" evidence="4">
    <location>
        <begin position="41"/>
        <end position="56"/>
    </location>
</feature>
<feature type="compositionally biased region" description="Acidic residues" evidence="4">
    <location>
        <begin position="175"/>
        <end position="229"/>
    </location>
</feature>